<keyword evidence="3" id="KW-1185">Reference proteome</keyword>
<dbReference type="Proteomes" id="UP000542776">
    <property type="component" value="Unassembled WGS sequence"/>
</dbReference>
<reference evidence="2 3" key="1">
    <citation type="submission" date="2020-08" db="EMBL/GenBank/DDBJ databases">
        <title>Genomic Encyclopedia of Type Strains, Phase IV (KMG-IV): sequencing the most valuable type-strain genomes for metagenomic binning, comparative biology and taxonomic classification.</title>
        <authorList>
            <person name="Goeker M."/>
        </authorList>
    </citation>
    <scope>NUCLEOTIDE SEQUENCE [LARGE SCALE GENOMIC DNA]</scope>
    <source>
        <strain evidence="2 3">DSM 102238</strain>
    </source>
</reference>
<accession>A0A7W6H911</accession>
<proteinExistence type="predicted"/>
<dbReference type="RefSeq" id="WP_183202908.1">
    <property type="nucleotide sequence ID" value="NZ_JACIEK010000034.1"/>
</dbReference>
<sequence length="94" mass="10226">MPDIYAIAASVNELAQPGIKPKDLIEAVRERHPKASKKNIVRGAFLAVITHADADPDKVAQMHETALSARSTDDEAPVSTKVEKRSQKKPKAAR</sequence>
<protein>
    <submittedName>
        <fullName evidence="2">Uncharacterized protein</fullName>
    </submittedName>
</protein>
<comment type="caution">
    <text evidence="2">The sequence shown here is derived from an EMBL/GenBank/DDBJ whole genome shotgun (WGS) entry which is preliminary data.</text>
</comment>
<organism evidence="2 3">
    <name type="scientific">Aureimonas pseudogalii</name>
    <dbReference type="NCBI Taxonomy" id="1744844"/>
    <lineage>
        <taxon>Bacteria</taxon>
        <taxon>Pseudomonadati</taxon>
        <taxon>Pseudomonadota</taxon>
        <taxon>Alphaproteobacteria</taxon>
        <taxon>Hyphomicrobiales</taxon>
        <taxon>Aurantimonadaceae</taxon>
        <taxon>Aureimonas</taxon>
    </lineage>
</organism>
<evidence type="ECO:0000256" key="1">
    <source>
        <dbReference type="SAM" id="MobiDB-lite"/>
    </source>
</evidence>
<dbReference type="AlphaFoldDB" id="A0A7W6H911"/>
<gene>
    <name evidence="2" type="ORF">GGR04_004730</name>
</gene>
<dbReference type="EMBL" id="JACIEK010000034">
    <property type="protein sequence ID" value="MBB4000849.1"/>
    <property type="molecule type" value="Genomic_DNA"/>
</dbReference>
<evidence type="ECO:0000313" key="2">
    <source>
        <dbReference type="EMBL" id="MBB4000849.1"/>
    </source>
</evidence>
<feature type="region of interest" description="Disordered" evidence="1">
    <location>
        <begin position="60"/>
        <end position="94"/>
    </location>
</feature>
<evidence type="ECO:0000313" key="3">
    <source>
        <dbReference type="Proteomes" id="UP000542776"/>
    </source>
</evidence>
<name>A0A7W6H911_9HYPH</name>